<accession>A0ABV1XSJ7</accession>
<dbReference type="GO" id="GO:0004674">
    <property type="term" value="F:protein serine/threonine kinase activity"/>
    <property type="evidence" value="ECO:0007669"/>
    <property type="project" value="UniProtKB-EC"/>
</dbReference>
<dbReference type="EMBL" id="JBEPFB010000007">
    <property type="protein sequence ID" value="MER7374578.1"/>
    <property type="molecule type" value="Genomic_DNA"/>
</dbReference>
<protein>
    <submittedName>
        <fullName evidence="7">Serine/threonine-protein kinase</fullName>
        <ecNumber evidence="7">2.7.11.1</ecNumber>
    </submittedName>
</protein>
<keyword evidence="3 7" id="KW-0418">Kinase</keyword>
<dbReference type="CDD" id="cd14014">
    <property type="entry name" value="STKc_PknB_like"/>
    <property type="match status" value="1"/>
</dbReference>
<keyword evidence="4" id="KW-0067">ATP-binding</keyword>
<evidence type="ECO:0000313" key="8">
    <source>
        <dbReference type="Proteomes" id="UP001486207"/>
    </source>
</evidence>
<keyword evidence="2" id="KW-0547">Nucleotide-binding</keyword>
<feature type="region of interest" description="Disordered" evidence="5">
    <location>
        <begin position="300"/>
        <end position="334"/>
    </location>
</feature>
<dbReference type="SUPFAM" id="SSF56112">
    <property type="entry name" value="Protein kinase-like (PK-like)"/>
    <property type="match status" value="1"/>
</dbReference>
<dbReference type="PROSITE" id="PS00108">
    <property type="entry name" value="PROTEIN_KINASE_ST"/>
    <property type="match status" value="1"/>
</dbReference>
<dbReference type="Pfam" id="PF00069">
    <property type="entry name" value="Pkinase"/>
    <property type="match status" value="1"/>
</dbReference>
<dbReference type="PANTHER" id="PTHR43289:SF34">
    <property type="entry name" value="SERINE_THREONINE-PROTEIN KINASE YBDM-RELATED"/>
    <property type="match status" value="1"/>
</dbReference>
<gene>
    <name evidence="7" type="ORF">ABT384_18250</name>
</gene>
<proteinExistence type="predicted"/>
<dbReference type="InterPro" id="IPR008271">
    <property type="entry name" value="Ser/Thr_kinase_AS"/>
</dbReference>
<dbReference type="Gene3D" id="3.30.200.20">
    <property type="entry name" value="Phosphorylase Kinase, domain 1"/>
    <property type="match status" value="1"/>
</dbReference>
<dbReference type="EC" id="2.7.11.1" evidence="7"/>
<comment type="caution">
    <text evidence="7">The sequence shown here is derived from an EMBL/GenBank/DDBJ whole genome shotgun (WGS) entry which is preliminary data.</text>
</comment>
<feature type="domain" description="Protein kinase" evidence="6">
    <location>
        <begin position="15"/>
        <end position="253"/>
    </location>
</feature>
<evidence type="ECO:0000256" key="2">
    <source>
        <dbReference type="ARBA" id="ARBA00022741"/>
    </source>
</evidence>
<dbReference type="SMART" id="SM00220">
    <property type="entry name" value="S_TKc"/>
    <property type="match status" value="1"/>
</dbReference>
<feature type="region of interest" description="Disordered" evidence="5">
    <location>
        <begin position="164"/>
        <end position="184"/>
    </location>
</feature>
<evidence type="ECO:0000256" key="1">
    <source>
        <dbReference type="ARBA" id="ARBA00022679"/>
    </source>
</evidence>
<evidence type="ECO:0000256" key="3">
    <source>
        <dbReference type="ARBA" id="ARBA00022777"/>
    </source>
</evidence>
<feature type="compositionally biased region" description="Low complexity" evidence="5">
    <location>
        <begin position="314"/>
        <end position="332"/>
    </location>
</feature>
<dbReference type="RefSeq" id="WP_229911899.1">
    <property type="nucleotide sequence ID" value="NZ_BNBM01000007.1"/>
</dbReference>
<dbReference type="Gene3D" id="1.10.510.10">
    <property type="entry name" value="Transferase(Phosphotransferase) domain 1"/>
    <property type="match status" value="1"/>
</dbReference>
<reference evidence="7 8" key="1">
    <citation type="submission" date="2024-06" db="EMBL/GenBank/DDBJ databases">
        <title>The Natural Products Discovery Center: Release of the First 8490 Sequenced Strains for Exploring Actinobacteria Biosynthetic Diversity.</title>
        <authorList>
            <person name="Kalkreuter E."/>
            <person name="Kautsar S.A."/>
            <person name="Yang D."/>
            <person name="Bader C.D."/>
            <person name="Teijaro C.N."/>
            <person name="Fluegel L."/>
            <person name="Davis C.M."/>
            <person name="Simpson J.R."/>
            <person name="Lauterbach L."/>
            <person name="Steele A.D."/>
            <person name="Gui C."/>
            <person name="Meng S."/>
            <person name="Li G."/>
            <person name="Viehrig K."/>
            <person name="Ye F."/>
            <person name="Su P."/>
            <person name="Kiefer A.F."/>
            <person name="Nichols A."/>
            <person name="Cepeda A.J."/>
            <person name="Yan W."/>
            <person name="Fan B."/>
            <person name="Jiang Y."/>
            <person name="Adhikari A."/>
            <person name="Zheng C.-J."/>
            <person name="Schuster L."/>
            <person name="Cowan T.M."/>
            <person name="Smanski M.J."/>
            <person name="Chevrette M.G."/>
            <person name="De Carvalho L.P.S."/>
            <person name="Shen B."/>
        </authorList>
    </citation>
    <scope>NUCLEOTIDE SEQUENCE [LARGE SCALE GENOMIC DNA]</scope>
    <source>
        <strain evidence="7 8">NPDC000155</strain>
    </source>
</reference>
<dbReference type="InterPro" id="IPR000719">
    <property type="entry name" value="Prot_kinase_dom"/>
</dbReference>
<evidence type="ECO:0000256" key="4">
    <source>
        <dbReference type="ARBA" id="ARBA00022840"/>
    </source>
</evidence>
<dbReference type="PROSITE" id="PS50011">
    <property type="entry name" value="PROTEIN_KINASE_DOM"/>
    <property type="match status" value="1"/>
</dbReference>
<dbReference type="Proteomes" id="UP001486207">
    <property type="component" value="Unassembled WGS sequence"/>
</dbReference>
<evidence type="ECO:0000256" key="5">
    <source>
        <dbReference type="SAM" id="MobiDB-lite"/>
    </source>
</evidence>
<keyword evidence="1 7" id="KW-0808">Transferase</keyword>
<sequence length="450" mass="46515">MERLEQGDPRTVGRYRILARIATGGMATVYLGRSPGGRAVAVKVPHTEYVREPGSRDRFRREVAAATAAGGTHSPPVLDADPDAPAPWMATEFLASLTLRDAVERYGPLPEASVRRLAAGLAEALTAIHRAGIVHLDVKPANVLLTADGPRLLDFGIAAHARSTGPAGSRGFMSPEQMAGDAGPPSDVYSLGATLEYARGARGTDEALDAVVADCRRADPAARPTVPELGLRLAELTPHPEPSGPAWLPSPVLAAIDRQLSVAANPPAPPQTGPGRRTVLVAGVSAVLAVAGGVGAVLAASGDEEPSPEGKGSGAPRKAAPAASSAAPSPSEEPVEIEFVITGDGPVSELTYWVNGRATTPGTASLPWRRTVSVRPEQGSVDLRLRYTMPSGRTRAQVFRDGNRLQDGTYPAEQALSGLPADILYPYNVDTVSSMAVAPPGSGPLPSAGA</sequence>
<evidence type="ECO:0000259" key="6">
    <source>
        <dbReference type="PROSITE" id="PS50011"/>
    </source>
</evidence>
<dbReference type="InterPro" id="IPR011009">
    <property type="entry name" value="Kinase-like_dom_sf"/>
</dbReference>
<name>A0ABV1XSJ7_9ACTN</name>
<organism evidence="7 8">
    <name type="scientific">Streptomyces lanatus</name>
    <dbReference type="NCBI Taxonomy" id="66900"/>
    <lineage>
        <taxon>Bacteria</taxon>
        <taxon>Bacillati</taxon>
        <taxon>Actinomycetota</taxon>
        <taxon>Actinomycetes</taxon>
        <taxon>Kitasatosporales</taxon>
        <taxon>Streptomycetaceae</taxon>
        <taxon>Streptomyces</taxon>
    </lineage>
</organism>
<dbReference type="PANTHER" id="PTHR43289">
    <property type="entry name" value="MITOGEN-ACTIVATED PROTEIN KINASE KINASE KINASE 20-RELATED"/>
    <property type="match status" value="1"/>
</dbReference>
<keyword evidence="8" id="KW-1185">Reference proteome</keyword>
<evidence type="ECO:0000313" key="7">
    <source>
        <dbReference type="EMBL" id="MER7374578.1"/>
    </source>
</evidence>